<keyword evidence="4" id="KW-1185">Reference proteome</keyword>
<protein>
    <recommendedName>
        <fullName evidence="5">Plastid lipid-associated protein/fibrillin conserved domain-containing protein</fullName>
    </recommendedName>
</protein>
<reference evidence="3 4" key="1">
    <citation type="journal article" date="2010" name="Nature">
        <title>The Ectocarpus genome and the independent evolution of multicellularity in brown algae.</title>
        <authorList>
            <person name="Cock J.M."/>
            <person name="Sterck L."/>
            <person name="Rouze P."/>
            <person name="Scornet D."/>
            <person name="Allen A.E."/>
            <person name="Amoutzias G."/>
            <person name="Anthouard V."/>
            <person name="Artiguenave F."/>
            <person name="Aury J.M."/>
            <person name="Badger J.H."/>
            <person name="Beszteri B."/>
            <person name="Billiau K."/>
            <person name="Bonnet E."/>
            <person name="Bothwell J.H."/>
            <person name="Bowler C."/>
            <person name="Boyen C."/>
            <person name="Brownlee C."/>
            <person name="Carrano C.J."/>
            <person name="Charrier B."/>
            <person name="Cho G.Y."/>
            <person name="Coelho S.M."/>
            <person name="Collen J."/>
            <person name="Corre E."/>
            <person name="Da Silva C."/>
            <person name="Delage L."/>
            <person name="Delaroque N."/>
            <person name="Dittami S.M."/>
            <person name="Doulbeau S."/>
            <person name="Elias M."/>
            <person name="Farnham G."/>
            <person name="Gachon C.M."/>
            <person name="Gschloessl B."/>
            <person name="Heesch S."/>
            <person name="Jabbari K."/>
            <person name="Jubin C."/>
            <person name="Kawai H."/>
            <person name="Kimura K."/>
            <person name="Kloareg B."/>
            <person name="Kupper F.C."/>
            <person name="Lang D."/>
            <person name="Le Bail A."/>
            <person name="Leblanc C."/>
            <person name="Lerouge P."/>
            <person name="Lohr M."/>
            <person name="Lopez P.J."/>
            <person name="Martens C."/>
            <person name="Maumus F."/>
            <person name="Michel G."/>
            <person name="Miranda-Saavedra D."/>
            <person name="Morales J."/>
            <person name="Moreau H."/>
            <person name="Motomura T."/>
            <person name="Nagasato C."/>
            <person name="Napoli C.A."/>
            <person name="Nelson D.R."/>
            <person name="Nyvall-Collen P."/>
            <person name="Peters A.F."/>
            <person name="Pommier C."/>
            <person name="Potin P."/>
            <person name="Poulain J."/>
            <person name="Quesneville H."/>
            <person name="Read B."/>
            <person name="Rensing S.A."/>
            <person name="Ritter A."/>
            <person name="Rousvoal S."/>
            <person name="Samanta M."/>
            <person name="Samson G."/>
            <person name="Schroeder D.C."/>
            <person name="Segurens B."/>
            <person name="Strittmatter M."/>
            <person name="Tonon T."/>
            <person name="Tregear J.W."/>
            <person name="Valentin K."/>
            <person name="von Dassow P."/>
            <person name="Yamagishi T."/>
            <person name="Van de Peer Y."/>
            <person name="Wincker P."/>
        </authorList>
    </citation>
    <scope>NUCLEOTIDE SEQUENCE [LARGE SCALE GENOMIC DNA]</scope>
    <source>
        <strain evidence="4">Ec32 / CCAP1310/4</strain>
    </source>
</reference>
<evidence type="ECO:0008006" key="5">
    <source>
        <dbReference type="Google" id="ProtNLM"/>
    </source>
</evidence>
<accession>D7FK93</accession>
<feature type="signal peptide" evidence="2">
    <location>
        <begin position="1"/>
        <end position="20"/>
    </location>
</feature>
<dbReference type="InParanoid" id="D7FK93"/>
<proteinExistence type="predicted"/>
<feature type="compositionally biased region" description="Basic and acidic residues" evidence="1">
    <location>
        <begin position="42"/>
        <end position="54"/>
    </location>
</feature>
<sequence length="376" mass="39465">MARCCKVVAVLLVVLATASGFLSGAPPGPPRGKGKAPQPDVAKNKVDGKPRTAADKTLVGPSPTIETITVGSPQHGLFIGSEQARAIALEAATSKTVPKATTLEALHSLAHSSELELTTGLSAPLPLQTMEGLWRLCFCEGDFLPGIDVDKHGYVARGQNVEILFDPEGEKITLASSGLGSSLPAAMEGGLSYTPETQTVTGTFEETGIESLDLRAFMIDDDALGFHTVSEDKHGILLFHAEKSKAAAARLSKAVSIAASSVSEAEKAATAEAEKAATAEVAGKDLLDLVLDVQLASEEDVHEDKRLAVQETGRETGSFNTFIRYLEKEGGMIYAVVAGPILFSYMKYYSPVASSKATAAAIVMVETVKHILKANA</sequence>
<feature type="region of interest" description="Disordered" evidence="1">
    <location>
        <begin position="23"/>
        <end position="59"/>
    </location>
</feature>
<evidence type="ECO:0000256" key="2">
    <source>
        <dbReference type="SAM" id="SignalP"/>
    </source>
</evidence>
<name>D7FK93_ECTSI</name>
<evidence type="ECO:0000313" key="4">
    <source>
        <dbReference type="Proteomes" id="UP000002630"/>
    </source>
</evidence>
<dbReference type="EMBL" id="FN649737">
    <property type="protein sequence ID" value="CBJ29298.1"/>
    <property type="molecule type" value="Genomic_DNA"/>
</dbReference>
<organism evidence="3 4">
    <name type="scientific">Ectocarpus siliculosus</name>
    <name type="common">Brown alga</name>
    <name type="synonym">Conferva siliculosa</name>
    <dbReference type="NCBI Taxonomy" id="2880"/>
    <lineage>
        <taxon>Eukaryota</taxon>
        <taxon>Sar</taxon>
        <taxon>Stramenopiles</taxon>
        <taxon>Ochrophyta</taxon>
        <taxon>PX clade</taxon>
        <taxon>Phaeophyceae</taxon>
        <taxon>Ectocarpales</taxon>
        <taxon>Ectocarpaceae</taxon>
        <taxon>Ectocarpus</taxon>
    </lineage>
</organism>
<gene>
    <name evidence="3" type="ORF">Esi_0142_0046</name>
</gene>
<dbReference type="AlphaFoldDB" id="D7FK93"/>
<dbReference type="EMBL" id="FN648013">
    <property type="protein sequence ID" value="CBJ29298.1"/>
    <property type="molecule type" value="Genomic_DNA"/>
</dbReference>
<evidence type="ECO:0000256" key="1">
    <source>
        <dbReference type="SAM" id="MobiDB-lite"/>
    </source>
</evidence>
<dbReference type="Proteomes" id="UP000002630">
    <property type="component" value="Linkage Group LG12"/>
</dbReference>
<evidence type="ECO:0000313" key="3">
    <source>
        <dbReference type="EMBL" id="CBJ29298.1"/>
    </source>
</evidence>
<dbReference type="OrthoDB" id="10377349at2759"/>
<keyword evidence="2" id="KW-0732">Signal</keyword>
<feature type="chain" id="PRO_5003095607" description="Plastid lipid-associated protein/fibrillin conserved domain-containing protein" evidence="2">
    <location>
        <begin position="21"/>
        <end position="376"/>
    </location>
</feature>